<gene>
    <name evidence="3" type="ORF">DSM104440_02833</name>
</gene>
<feature type="chain" id="PRO_5027031507" evidence="2">
    <location>
        <begin position="26"/>
        <end position="69"/>
    </location>
</feature>
<dbReference type="Proteomes" id="UP000503096">
    <property type="component" value="Chromosome"/>
</dbReference>
<evidence type="ECO:0000313" key="3">
    <source>
        <dbReference type="EMBL" id="QJR16005.1"/>
    </source>
</evidence>
<feature type="region of interest" description="Disordered" evidence="1">
    <location>
        <begin position="25"/>
        <end position="69"/>
    </location>
</feature>
<evidence type="ECO:0000256" key="1">
    <source>
        <dbReference type="SAM" id="MobiDB-lite"/>
    </source>
</evidence>
<evidence type="ECO:0000256" key="2">
    <source>
        <dbReference type="SAM" id="SignalP"/>
    </source>
</evidence>
<accession>A0A6M4HA03</accession>
<sequence length="69" mass="7216">MRSVYRPITLALALMAAAAFVPAQAGEGSDCPRANPPQPTKAAAPKAPTTAAAEPEKKEGLRRFKLEAL</sequence>
<feature type="compositionally biased region" description="Low complexity" evidence="1">
    <location>
        <begin position="40"/>
        <end position="53"/>
    </location>
</feature>
<evidence type="ECO:0000313" key="4">
    <source>
        <dbReference type="Proteomes" id="UP000503096"/>
    </source>
</evidence>
<reference evidence="3 4" key="1">
    <citation type="submission" date="2020-04" db="EMBL/GenBank/DDBJ databases">
        <title>Usitatibacter rugosus gen. nov., sp. nov. and Usitatibacter palustris sp. nov., novel members of Usitatibacteraceae fam. nov. within the order Nitrosomonadales isolated from soil.</title>
        <authorList>
            <person name="Huber K.J."/>
            <person name="Neumann-Schaal M."/>
            <person name="Geppert A."/>
            <person name="Luckner M."/>
            <person name="Wanner G."/>
            <person name="Overmann J."/>
        </authorList>
    </citation>
    <scope>NUCLEOTIDE SEQUENCE [LARGE SCALE GENOMIC DNA]</scope>
    <source>
        <strain evidence="3 4">Swamp67</strain>
    </source>
</reference>
<keyword evidence="4" id="KW-1185">Reference proteome</keyword>
<dbReference type="AlphaFoldDB" id="A0A6M4HA03"/>
<organism evidence="3 4">
    <name type="scientific">Usitatibacter palustris</name>
    <dbReference type="NCBI Taxonomy" id="2732487"/>
    <lineage>
        <taxon>Bacteria</taxon>
        <taxon>Pseudomonadati</taxon>
        <taxon>Pseudomonadota</taxon>
        <taxon>Betaproteobacteria</taxon>
        <taxon>Nitrosomonadales</taxon>
        <taxon>Usitatibacteraceae</taxon>
        <taxon>Usitatibacter</taxon>
    </lineage>
</organism>
<name>A0A6M4HA03_9PROT</name>
<keyword evidence="2" id="KW-0732">Signal</keyword>
<proteinExistence type="predicted"/>
<protein>
    <submittedName>
        <fullName evidence="3">Uncharacterized protein</fullName>
    </submittedName>
</protein>
<feature type="signal peptide" evidence="2">
    <location>
        <begin position="1"/>
        <end position="25"/>
    </location>
</feature>
<dbReference type="InParanoid" id="A0A6M4HA03"/>
<dbReference type="KEGG" id="upl:DSM104440_02833"/>
<dbReference type="EMBL" id="CP053073">
    <property type="protein sequence ID" value="QJR16005.1"/>
    <property type="molecule type" value="Genomic_DNA"/>
</dbReference>
<feature type="compositionally biased region" description="Basic and acidic residues" evidence="1">
    <location>
        <begin position="54"/>
        <end position="69"/>
    </location>
</feature>
<dbReference type="RefSeq" id="WP_171163771.1">
    <property type="nucleotide sequence ID" value="NZ_CP053073.1"/>
</dbReference>